<feature type="transmembrane region" description="Helical" evidence="8">
    <location>
        <begin position="20"/>
        <end position="36"/>
    </location>
</feature>
<keyword evidence="7" id="KW-0012">Acyltransferase</keyword>
<evidence type="ECO:0000256" key="1">
    <source>
        <dbReference type="ARBA" id="ARBA00004651"/>
    </source>
</evidence>
<evidence type="ECO:0000313" key="11">
    <source>
        <dbReference type="Proteomes" id="UP000051861"/>
    </source>
</evidence>
<dbReference type="GO" id="GO:0042158">
    <property type="term" value="P:lipoprotein biosynthetic process"/>
    <property type="evidence" value="ECO:0007669"/>
    <property type="project" value="InterPro"/>
</dbReference>
<dbReference type="EMBL" id="LIZX01000179">
    <property type="protein sequence ID" value="KPJ64496.1"/>
    <property type="molecule type" value="Genomic_DNA"/>
</dbReference>
<comment type="subcellular location">
    <subcellularLocation>
        <location evidence="1">Cell membrane</location>
        <topology evidence="1">Multi-pass membrane protein</topology>
    </subcellularLocation>
</comment>
<dbReference type="PANTHER" id="PTHR38686">
    <property type="entry name" value="APOLIPOPROTEIN N-ACYLTRANSFERASE"/>
    <property type="match status" value="1"/>
</dbReference>
<sequence>MLLIGLFLLLISDMRGSADIFAWFMLIPFLLYVSLYQGLKSRLWLLLTLIVGSILVLAKTASMPYSDSIGFSIMTGSVIGFRYFLTFLVYGYIRKWVGERLSIIAFPAVVVTFEYLQAFFTAFGTWGTLAFTQLSNLTLLQSASLFGFLGISAFMAWGAVLVASFILDRNLENKKVHIILFVALFIVLNVWGDLRLGTVPQGKHILVAGVTSGQPLTGVTPDPNDPAVFANTQGLLDRTTRAARQGAEMVVWAEASTIFSEQGEKPFLRKLSQLAKRENVIVVAAYVVLLPKDEQTAFLNMKNKFTWIRADGSIAETYLKHHPVPGEGSVPGRTPLKVISTKYGKLAGDICYDDDFPEMSLTYSRLGADLVVNSGLDWLGIVRRHTLMGRVHAIEGGFSFFRSANDATSMGFDNLGQIRAAMISFGDNDHILLASLPTKRVDTLYSRVGNLIAYLAIFVLLILFFIAGRNHLLAKKNH</sequence>
<accession>A0A0S7XPS8</accession>
<feature type="transmembrane region" description="Helical" evidence="8">
    <location>
        <begin position="451"/>
        <end position="468"/>
    </location>
</feature>
<evidence type="ECO:0000256" key="2">
    <source>
        <dbReference type="ARBA" id="ARBA00022475"/>
    </source>
</evidence>
<feature type="transmembrane region" description="Helical" evidence="8">
    <location>
        <begin position="146"/>
        <end position="167"/>
    </location>
</feature>
<dbReference type="AlphaFoldDB" id="A0A0S7XPS8"/>
<dbReference type="InterPro" id="IPR004563">
    <property type="entry name" value="Apolipo_AcylTrfase"/>
</dbReference>
<dbReference type="SUPFAM" id="SSF56317">
    <property type="entry name" value="Carbon-nitrogen hydrolase"/>
    <property type="match status" value="1"/>
</dbReference>
<evidence type="ECO:0000256" key="7">
    <source>
        <dbReference type="ARBA" id="ARBA00023315"/>
    </source>
</evidence>
<feature type="transmembrane region" description="Helical" evidence="8">
    <location>
        <begin position="104"/>
        <end position="126"/>
    </location>
</feature>
<feature type="transmembrane region" description="Helical" evidence="8">
    <location>
        <begin position="69"/>
        <end position="92"/>
    </location>
</feature>
<evidence type="ECO:0000256" key="4">
    <source>
        <dbReference type="ARBA" id="ARBA00022692"/>
    </source>
</evidence>
<keyword evidence="2" id="KW-1003">Cell membrane</keyword>
<dbReference type="PATRIC" id="fig|1703775.3.peg.1640"/>
<comment type="caution">
    <text evidence="10">The sequence shown here is derived from an EMBL/GenBank/DDBJ whole genome shotgun (WGS) entry which is preliminary data.</text>
</comment>
<dbReference type="InterPro" id="IPR036526">
    <property type="entry name" value="C-N_Hydrolase_sf"/>
</dbReference>
<protein>
    <submittedName>
        <fullName evidence="10">Nitrilase</fullName>
    </submittedName>
</protein>
<evidence type="ECO:0000256" key="5">
    <source>
        <dbReference type="ARBA" id="ARBA00022989"/>
    </source>
</evidence>
<evidence type="ECO:0000259" key="9">
    <source>
        <dbReference type="PROSITE" id="PS50263"/>
    </source>
</evidence>
<dbReference type="PROSITE" id="PS50263">
    <property type="entry name" value="CN_HYDROLASE"/>
    <property type="match status" value="1"/>
</dbReference>
<dbReference type="PANTHER" id="PTHR38686:SF1">
    <property type="entry name" value="APOLIPOPROTEIN N-ACYLTRANSFERASE"/>
    <property type="match status" value="1"/>
</dbReference>
<dbReference type="Pfam" id="PF00795">
    <property type="entry name" value="CN_hydrolase"/>
    <property type="match status" value="1"/>
</dbReference>
<proteinExistence type="predicted"/>
<evidence type="ECO:0000313" key="10">
    <source>
        <dbReference type="EMBL" id="KPJ64496.1"/>
    </source>
</evidence>
<keyword evidence="5 8" id="KW-1133">Transmembrane helix</keyword>
<evidence type="ECO:0000256" key="3">
    <source>
        <dbReference type="ARBA" id="ARBA00022679"/>
    </source>
</evidence>
<keyword evidence="3" id="KW-0808">Transferase</keyword>
<dbReference type="GO" id="GO:0016410">
    <property type="term" value="F:N-acyltransferase activity"/>
    <property type="evidence" value="ECO:0007669"/>
    <property type="project" value="InterPro"/>
</dbReference>
<dbReference type="GO" id="GO:0005886">
    <property type="term" value="C:plasma membrane"/>
    <property type="evidence" value="ECO:0007669"/>
    <property type="project" value="UniProtKB-SubCell"/>
</dbReference>
<dbReference type="Proteomes" id="UP000051861">
    <property type="component" value="Unassembled WGS sequence"/>
</dbReference>
<keyword evidence="6 8" id="KW-0472">Membrane</keyword>
<feature type="transmembrane region" description="Helical" evidence="8">
    <location>
        <begin position="176"/>
        <end position="192"/>
    </location>
</feature>
<dbReference type="InterPro" id="IPR003010">
    <property type="entry name" value="C-N_Hydrolase"/>
</dbReference>
<organism evidence="10 11">
    <name type="scientific">candidate division WOR-1 bacterium DG_54_3</name>
    <dbReference type="NCBI Taxonomy" id="1703775"/>
    <lineage>
        <taxon>Bacteria</taxon>
        <taxon>Bacillati</taxon>
        <taxon>Saganbacteria</taxon>
    </lineage>
</organism>
<gene>
    <name evidence="10" type="ORF">AMJ44_12695</name>
</gene>
<dbReference type="Gene3D" id="3.60.110.10">
    <property type="entry name" value="Carbon-nitrogen hydrolase"/>
    <property type="match status" value="1"/>
</dbReference>
<feature type="transmembrane region" description="Helical" evidence="8">
    <location>
        <begin position="43"/>
        <end position="63"/>
    </location>
</feature>
<feature type="domain" description="CN hydrolase" evidence="9">
    <location>
        <begin position="205"/>
        <end position="438"/>
    </location>
</feature>
<dbReference type="Pfam" id="PF20154">
    <property type="entry name" value="LNT_N"/>
    <property type="match status" value="1"/>
</dbReference>
<evidence type="ECO:0000256" key="8">
    <source>
        <dbReference type="SAM" id="Phobius"/>
    </source>
</evidence>
<keyword evidence="4 8" id="KW-0812">Transmembrane</keyword>
<dbReference type="InterPro" id="IPR045378">
    <property type="entry name" value="LNT_N"/>
</dbReference>
<name>A0A0S7XPS8_UNCSA</name>
<evidence type="ECO:0000256" key="6">
    <source>
        <dbReference type="ARBA" id="ARBA00023136"/>
    </source>
</evidence>
<reference evidence="10 11" key="1">
    <citation type="journal article" date="2015" name="Microbiome">
        <title>Genomic resolution of linkages in carbon, nitrogen, and sulfur cycling among widespread estuary sediment bacteria.</title>
        <authorList>
            <person name="Baker B.J."/>
            <person name="Lazar C.S."/>
            <person name="Teske A.P."/>
            <person name="Dick G.J."/>
        </authorList>
    </citation>
    <scope>NUCLEOTIDE SEQUENCE [LARGE SCALE GENOMIC DNA]</scope>
    <source>
        <strain evidence="10">DG_54_3</strain>
    </source>
</reference>